<evidence type="ECO:0000256" key="15">
    <source>
        <dbReference type="ARBA" id="ARBA00029329"/>
    </source>
</evidence>
<evidence type="ECO:0000313" key="27">
    <source>
        <dbReference type="Ensembl" id="ENSNMLP00000031348.1"/>
    </source>
</evidence>
<proteinExistence type="inferred from homology"/>
<evidence type="ECO:0000256" key="10">
    <source>
        <dbReference type="ARBA" id="ARBA00023034"/>
    </source>
</evidence>
<evidence type="ECO:0000256" key="19">
    <source>
        <dbReference type="ARBA" id="ARBA00036481"/>
    </source>
</evidence>
<comment type="catalytic activity">
    <reaction evidence="16">
        <text>alpha-D-galactosyl-(1-&gt;3)-beta-D-galactosyl-(1-&gt;4)-N-acetyl-beta-D-glucosaminyl-(1-&gt;3)-beta-D-galactosyl-(1-&gt;4)-beta-D-glucosyl-(1&lt;-&gt;1')-ceramide + GDP-beta-L-fucose = a neolactoside IV(3)-alpha-Gal,III(3)-alpha-Fuc-nLc4Cer + GDP + H(+)</text>
        <dbReference type="Rhea" id="RHEA:48380"/>
        <dbReference type="ChEBI" id="CHEBI:15378"/>
        <dbReference type="ChEBI" id="CHEBI:57273"/>
        <dbReference type="ChEBI" id="CHEBI:58189"/>
        <dbReference type="ChEBI" id="CHEBI:90380"/>
        <dbReference type="ChEBI" id="CHEBI:90381"/>
    </reaction>
    <physiologicalReaction direction="left-to-right" evidence="16">
        <dbReference type="Rhea" id="RHEA:48381"/>
    </physiologicalReaction>
</comment>
<sequence>LYTAELFILQSQFIDFRFSMGLHIRPVPACSRTNQDNSTLKSDNETHYTTVLIWTWPFQKKFDTDCGVFGVQKCYLTDDRSIYNKADGVFFHHRDINLKDLPKIPGPCFQKWVWVNMESPDNTLQFPWLDDLFNLTCNYRLDSNIPVPYGYLVPRNSEDPDFQLPTKDKLVCWIISNWNQHLLRVQYYNQLKDHIQISSYGKAFGNPLSNEDYKNVLSSCKFYLAFENSVHKDYITEKLFHPMSLGSVPIVLGPPRDNYMRQIPADSFIHVNDFASPKELAERLHHLNKDPEEYMRYFKWTKEYKVTSSWFGKEHACRTCDYIQKHRRSQVCHNLIEWFWG</sequence>
<comment type="subcellular location">
    <subcellularLocation>
        <location evidence="24">Golgi apparatus</location>
        <location evidence="24">Golgi stack membrane</location>
        <topology evidence="24">Single-pass type II membrane protein</topology>
    </subcellularLocation>
    <subcellularLocation>
        <location evidence="21">Golgi apparatus</location>
        <location evidence="21">trans-Golgi network membrane</location>
        <topology evidence="21">Single-pass type II membrane protein</topology>
    </subcellularLocation>
</comment>
<evidence type="ECO:0000256" key="13">
    <source>
        <dbReference type="ARBA" id="ARBA00023157"/>
    </source>
</evidence>
<dbReference type="Ensembl" id="ENSNMLT00000034946.1">
    <property type="protein sequence ID" value="ENSNMLP00000031348.1"/>
    <property type="gene ID" value="ENSNMLG00000019717.1"/>
</dbReference>
<evidence type="ECO:0000256" key="12">
    <source>
        <dbReference type="ARBA" id="ARBA00023136"/>
    </source>
</evidence>
<evidence type="ECO:0000256" key="6">
    <source>
        <dbReference type="ARBA" id="ARBA00022679"/>
    </source>
</evidence>
<feature type="domain" description="Fucosyltransferase N-terminal" evidence="26">
    <location>
        <begin position="49"/>
        <end position="150"/>
    </location>
</feature>
<comment type="pathway">
    <text evidence="1">Protein modification; protein glycosylation.</text>
</comment>
<evidence type="ECO:0000256" key="7">
    <source>
        <dbReference type="ARBA" id="ARBA00022692"/>
    </source>
</evidence>
<keyword evidence="28" id="KW-1185">Reference proteome</keyword>
<name>A0A8C6WTY0_9GOBI</name>
<evidence type="ECO:0000256" key="4">
    <source>
        <dbReference type="ARBA" id="ARBA00011738"/>
    </source>
</evidence>
<reference evidence="27" key="1">
    <citation type="submission" date="2025-08" db="UniProtKB">
        <authorList>
            <consortium name="Ensembl"/>
        </authorList>
    </citation>
    <scope>IDENTIFICATION</scope>
</reference>
<evidence type="ECO:0000313" key="28">
    <source>
        <dbReference type="Proteomes" id="UP000694523"/>
    </source>
</evidence>
<comment type="pathway">
    <text evidence="2">Glycolipid biosynthesis.</text>
</comment>
<keyword evidence="14" id="KW-0325">Glycoprotein</keyword>
<dbReference type="GO" id="GO:0017083">
    <property type="term" value="F:4-galactosyl-N-acetylglucosaminide 3-alpha-L-fucosyltransferase activity"/>
    <property type="evidence" value="ECO:0007669"/>
    <property type="project" value="UniProtKB-EC"/>
</dbReference>
<comment type="catalytic activity">
    <reaction evidence="17">
        <text>an alpha-Neu5Ac-(2-&gt;3)-beta-D-Gal-(1-&gt;4)-beta-D-GlcNAc-(1-&gt;3)-beta-D-Gal-(1-&gt;4)-beta-D-GlcNAc derivative + GDP-beta-L-fucose = an alpha-Neu5Ac-(2-&gt;3)-beta-D-Gal-(1-&gt;4)-beta-D-GlcNAc-(1-&gt;3)-beta-D-Gal-(1-&gt;4)-[alpha-L-Fuc-(1-&gt;3)]-beta-D-GlcNAc derivative + GDP + H(+)</text>
        <dbReference type="Rhea" id="RHEA:68044"/>
        <dbReference type="ChEBI" id="CHEBI:15378"/>
        <dbReference type="ChEBI" id="CHEBI:57273"/>
        <dbReference type="ChEBI" id="CHEBI:58189"/>
        <dbReference type="ChEBI" id="CHEBI:145343"/>
        <dbReference type="ChEBI" id="CHEBI:176900"/>
    </reaction>
    <physiologicalReaction direction="left-to-right" evidence="17">
        <dbReference type="Rhea" id="RHEA:68045"/>
    </physiologicalReaction>
</comment>
<evidence type="ECO:0000256" key="11">
    <source>
        <dbReference type="ARBA" id="ARBA00023098"/>
    </source>
</evidence>
<comment type="catalytic activity">
    <reaction evidence="20">
        <text>a neolactoside nLc4Cer + GDP-beta-L-fucose = a neolactoside III(3)-alpha-Fuc-nLc4Cer + GDP + H(+)</text>
        <dbReference type="Rhea" id="RHEA:48376"/>
        <dbReference type="ChEBI" id="CHEBI:15378"/>
        <dbReference type="ChEBI" id="CHEBI:57273"/>
        <dbReference type="ChEBI" id="CHEBI:58189"/>
        <dbReference type="ChEBI" id="CHEBI:90376"/>
        <dbReference type="ChEBI" id="CHEBI:90379"/>
    </reaction>
    <physiologicalReaction direction="left-to-right" evidence="20">
        <dbReference type="Rhea" id="RHEA:48377"/>
    </physiologicalReaction>
</comment>
<keyword evidence="12" id="KW-0472">Membrane</keyword>
<dbReference type="FunFam" id="3.40.50.11660:FF:000001">
    <property type="entry name" value="alpha-(1,3)-fucosyltransferase 9"/>
    <property type="match status" value="1"/>
</dbReference>
<evidence type="ECO:0000256" key="20">
    <source>
        <dbReference type="ARBA" id="ARBA00036757"/>
    </source>
</evidence>
<evidence type="ECO:0000256" key="2">
    <source>
        <dbReference type="ARBA" id="ARBA00004934"/>
    </source>
</evidence>
<evidence type="ECO:0000256" key="22">
    <source>
        <dbReference type="ARBA" id="ARBA00043828"/>
    </source>
</evidence>
<protein>
    <recommendedName>
        <fullName evidence="24">Fucosyltransferase</fullName>
        <ecNumber evidence="24">2.4.1.-</ecNumber>
    </recommendedName>
</protein>
<keyword evidence="5 24" id="KW-0328">Glycosyltransferase</keyword>
<evidence type="ECO:0000259" key="26">
    <source>
        <dbReference type="Pfam" id="PF17039"/>
    </source>
</evidence>
<dbReference type="Pfam" id="PF17039">
    <property type="entry name" value="Glyco_tran_10_N"/>
    <property type="match status" value="1"/>
</dbReference>
<comment type="catalytic activity">
    <reaction evidence="19">
        <text>an N-acetyl-alpha-neuraminyl-(2-&gt;3)-beta-D-galactosyl-(1-&gt;4)-N-acetyl-beta-D-glucosaminyl derivative + GDP-beta-L-fucose = an alpha-Neu5Ac-(2-&gt;3)-beta-D-Gal-(1-&gt;4)-[alpha-L-Fuc-(1-&gt;3)]-beta-D-GlcNAc derivative + GDP + H(+)</text>
        <dbReference type="Rhea" id="RHEA:56076"/>
        <dbReference type="ChEBI" id="CHEBI:15378"/>
        <dbReference type="ChEBI" id="CHEBI:57273"/>
        <dbReference type="ChEBI" id="CHEBI:58189"/>
        <dbReference type="ChEBI" id="CHEBI:136545"/>
        <dbReference type="ChEBI" id="CHEBI:139509"/>
    </reaction>
    <physiologicalReaction direction="left-to-right" evidence="19">
        <dbReference type="Rhea" id="RHEA:56077"/>
    </physiologicalReaction>
</comment>
<dbReference type="UniPathway" id="UPA00378"/>
<dbReference type="EC" id="2.4.1.-" evidence="24"/>
<comment type="catalytic activity">
    <reaction evidence="22">
        <text>beta-D-Gal-(1-&gt;4)-beta-D-GlcNAc-(1-&gt;3)-beta-D-Gal-(1-&gt;4)-D-Glc + GDP-beta-L-fucose = beta-D-Gal-(1-&gt;4)-[alpha-L-Fuc-(1-&gt;3)]-beta-D-GlcNAc-(1-&gt;3)-beta-D-Gal-(1-&gt;4)-D-Glc + GDP + H(+)</text>
        <dbReference type="Rhea" id="RHEA:77187"/>
        <dbReference type="ChEBI" id="CHEBI:15378"/>
        <dbReference type="ChEBI" id="CHEBI:57273"/>
        <dbReference type="ChEBI" id="CHEBI:58189"/>
        <dbReference type="ChEBI" id="CHEBI:60239"/>
        <dbReference type="ChEBI" id="CHEBI:61352"/>
    </reaction>
    <physiologicalReaction direction="left-to-right" evidence="22">
        <dbReference type="Rhea" id="RHEA:77188"/>
    </physiologicalReaction>
</comment>
<keyword evidence="13" id="KW-1015">Disulfide bond</keyword>
<keyword evidence="10 24" id="KW-0333">Golgi apparatus</keyword>
<dbReference type="Gene3D" id="3.40.50.11660">
    <property type="entry name" value="Glycosyl transferase family 10, C-terminal domain"/>
    <property type="match status" value="1"/>
</dbReference>
<dbReference type="InterPro" id="IPR001503">
    <property type="entry name" value="Glyco_trans_10"/>
</dbReference>
<dbReference type="SUPFAM" id="SSF53756">
    <property type="entry name" value="UDP-Glycosyltransferase/glycogen phosphorylase"/>
    <property type="match status" value="1"/>
</dbReference>
<evidence type="ECO:0000256" key="1">
    <source>
        <dbReference type="ARBA" id="ARBA00004922"/>
    </source>
</evidence>
<comment type="catalytic activity">
    <reaction evidence="23">
        <text>an alpha-L-Fuc-(1-&gt;2)-beta-D-Gal-(1-&gt;4)-beta-D-GlcNAc derivative + GDP-beta-L-fucose = an alpha-L-Fuc-(1-&gt;2)-beta-D-Gal-(1-&gt;4)-[alpha-L-Fuc-(1-&gt;3)]-beta-D-GlcNAc derivative + GDP + H(+)</text>
        <dbReference type="Rhea" id="RHEA:77191"/>
        <dbReference type="ChEBI" id="CHEBI:15378"/>
        <dbReference type="ChEBI" id="CHEBI:57273"/>
        <dbReference type="ChEBI" id="CHEBI:58189"/>
        <dbReference type="ChEBI" id="CHEBI:133510"/>
        <dbReference type="ChEBI" id="CHEBI:195560"/>
    </reaction>
    <physiologicalReaction direction="left-to-right" evidence="23">
        <dbReference type="Rhea" id="RHEA:77192"/>
    </physiologicalReaction>
</comment>
<keyword evidence="11" id="KW-0443">Lipid metabolism</keyword>
<dbReference type="PANTHER" id="PTHR11929">
    <property type="entry name" value="ALPHA- 1,3 -FUCOSYLTRANSFERASE"/>
    <property type="match status" value="1"/>
</dbReference>
<evidence type="ECO:0000256" key="5">
    <source>
        <dbReference type="ARBA" id="ARBA00022676"/>
    </source>
</evidence>
<comment type="subunit">
    <text evidence="4">Homodimer.</text>
</comment>
<evidence type="ECO:0000256" key="16">
    <source>
        <dbReference type="ARBA" id="ARBA00036053"/>
    </source>
</evidence>
<evidence type="ECO:0000256" key="21">
    <source>
        <dbReference type="ARBA" id="ARBA00037848"/>
    </source>
</evidence>
<dbReference type="InterPro" id="IPR055270">
    <property type="entry name" value="Glyco_tran_10_C"/>
</dbReference>
<keyword evidence="6 24" id="KW-0808">Transferase</keyword>
<keyword evidence="9" id="KW-1133">Transmembrane helix</keyword>
<dbReference type="Pfam" id="PF00852">
    <property type="entry name" value="Glyco_transf_10"/>
    <property type="match status" value="1"/>
</dbReference>
<organism evidence="27 28">
    <name type="scientific">Neogobius melanostomus</name>
    <name type="common">round goby</name>
    <dbReference type="NCBI Taxonomy" id="47308"/>
    <lineage>
        <taxon>Eukaryota</taxon>
        <taxon>Metazoa</taxon>
        <taxon>Chordata</taxon>
        <taxon>Craniata</taxon>
        <taxon>Vertebrata</taxon>
        <taxon>Euteleostomi</taxon>
        <taxon>Actinopterygii</taxon>
        <taxon>Neopterygii</taxon>
        <taxon>Teleostei</taxon>
        <taxon>Neoteleostei</taxon>
        <taxon>Acanthomorphata</taxon>
        <taxon>Gobiaria</taxon>
        <taxon>Gobiiformes</taxon>
        <taxon>Gobioidei</taxon>
        <taxon>Gobiidae</taxon>
        <taxon>Benthophilinae</taxon>
        <taxon>Neogobiini</taxon>
        <taxon>Neogobius</taxon>
    </lineage>
</organism>
<dbReference type="AlphaFoldDB" id="A0A8C6WTY0"/>
<evidence type="ECO:0000256" key="18">
    <source>
        <dbReference type="ARBA" id="ARBA00036295"/>
    </source>
</evidence>
<evidence type="ECO:0000256" key="8">
    <source>
        <dbReference type="ARBA" id="ARBA00022968"/>
    </source>
</evidence>
<evidence type="ECO:0000256" key="3">
    <source>
        <dbReference type="ARBA" id="ARBA00008919"/>
    </source>
</evidence>
<reference evidence="27" key="2">
    <citation type="submission" date="2025-09" db="UniProtKB">
        <authorList>
            <consortium name="Ensembl"/>
        </authorList>
    </citation>
    <scope>IDENTIFICATION</scope>
</reference>
<evidence type="ECO:0000256" key="14">
    <source>
        <dbReference type="ARBA" id="ARBA00023180"/>
    </source>
</evidence>
<dbReference type="InterPro" id="IPR038577">
    <property type="entry name" value="GT10-like_C_sf"/>
</dbReference>
<evidence type="ECO:0000256" key="24">
    <source>
        <dbReference type="RuleBase" id="RU003832"/>
    </source>
</evidence>
<feature type="domain" description="Fucosyltransferase C-terminal" evidence="25">
    <location>
        <begin position="165"/>
        <end position="338"/>
    </location>
</feature>
<dbReference type="GO" id="GO:0032580">
    <property type="term" value="C:Golgi cisterna membrane"/>
    <property type="evidence" value="ECO:0007669"/>
    <property type="project" value="UniProtKB-SubCell"/>
</dbReference>
<keyword evidence="8" id="KW-0735">Signal-anchor</keyword>
<dbReference type="InterPro" id="IPR031481">
    <property type="entry name" value="Glyco_tran_10_N"/>
</dbReference>
<evidence type="ECO:0000259" key="25">
    <source>
        <dbReference type="Pfam" id="PF00852"/>
    </source>
</evidence>
<comment type="catalytic activity">
    <reaction evidence="15">
        <text>a beta-D-galactosyl-(1-&gt;4)-N-acetyl-beta-D-glucosaminyl derivative + GDP-beta-L-fucose = a beta-D-galactosyl-(1-&gt;4)-[alpha-L-fucosyl-(1-&gt;3)]-N-acetyl-beta-D-glucosaminyl derivative + GDP + H(+)</text>
        <dbReference type="Rhea" id="RHEA:14257"/>
        <dbReference type="ChEBI" id="CHEBI:15378"/>
        <dbReference type="ChEBI" id="CHEBI:57273"/>
        <dbReference type="ChEBI" id="CHEBI:58189"/>
        <dbReference type="ChEBI" id="CHEBI:133507"/>
        <dbReference type="ChEBI" id="CHEBI:137941"/>
        <dbReference type="EC" id="2.4.1.152"/>
    </reaction>
    <physiologicalReaction direction="left-to-right" evidence="15">
        <dbReference type="Rhea" id="RHEA:14258"/>
    </physiologicalReaction>
</comment>
<comment type="catalytic activity">
    <reaction evidence="18">
        <text>alpha-N-glycoloylneuraminosyl-(2-&gt;3)-beta-D-galactosyl-(1-&gt;4)-N-acetyl-beta-D-glucosaminyl-(1-&gt;3)-beta-D-galactosyl-(1-&gt;4)-N-acetyl-beta-D-glucosaminyl-(1-&gt;3)-beta-D-galactosyl-(1-&gt;4)-beta-D-glucosyl-(1&lt;-&gt;1')-ceramide + GDP-beta-L-fucose = alpha-N-glycoloylneuraminosyl-(2-&gt;3)-beta-D-galactosyl-(1-&gt;4)-N-acetyl-beta-D-glucosaminyl-(1-&gt;3)-beta-D-galactosyl-(1-&gt;4)-[alpha-L-fucosyl-(1-&gt;3)]-N-acetyl-beta-D-glucosaminyl-(1-&gt;3)-beta-D-galactosyl-(1-&gt;4)-beta-D-glucosyl-(1&lt;-&gt;1')-ceramide + GDP + H(+)</text>
        <dbReference type="Rhea" id="RHEA:48388"/>
        <dbReference type="ChEBI" id="CHEBI:15378"/>
        <dbReference type="ChEBI" id="CHEBI:57273"/>
        <dbReference type="ChEBI" id="CHEBI:58189"/>
        <dbReference type="ChEBI" id="CHEBI:90383"/>
        <dbReference type="ChEBI" id="CHEBI:90384"/>
    </reaction>
    <physiologicalReaction direction="left-to-right" evidence="18">
        <dbReference type="Rhea" id="RHEA:48389"/>
    </physiologicalReaction>
</comment>
<dbReference type="GO" id="GO:0006629">
    <property type="term" value="P:lipid metabolic process"/>
    <property type="evidence" value="ECO:0007669"/>
    <property type="project" value="UniProtKB-KW"/>
</dbReference>
<dbReference type="PANTHER" id="PTHR11929:SF10">
    <property type="entry name" value="4-GALACTOSYL-N-ACETYLGLUCOSAMINIDE 3-ALPHA-L-FUCOSYLTRANSFERASE 9"/>
    <property type="match status" value="1"/>
</dbReference>
<comment type="similarity">
    <text evidence="3 24">Belongs to the glycosyltransferase 10 family.</text>
</comment>
<dbReference type="Proteomes" id="UP000694523">
    <property type="component" value="Unplaced"/>
</dbReference>
<accession>A0A8C6WTY0</accession>
<evidence type="ECO:0000256" key="23">
    <source>
        <dbReference type="ARBA" id="ARBA00043838"/>
    </source>
</evidence>
<evidence type="ECO:0000256" key="9">
    <source>
        <dbReference type="ARBA" id="ARBA00022989"/>
    </source>
</evidence>
<keyword evidence="7 24" id="KW-0812">Transmembrane</keyword>
<evidence type="ECO:0000256" key="17">
    <source>
        <dbReference type="ARBA" id="ARBA00036234"/>
    </source>
</evidence>